<dbReference type="EMBL" id="DXAQ01000158">
    <property type="protein sequence ID" value="HIZ90377.1"/>
    <property type="molecule type" value="Genomic_DNA"/>
</dbReference>
<feature type="compositionally biased region" description="Basic and acidic residues" evidence="4">
    <location>
        <begin position="361"/>
        <end position="375"/>
    </location>
</feature>
<gene>
    <name evidence="6" type="ORF">H9804_10560</name>
</gene>
<feature type="region of interest" description="Disordered" evidence="4">
    <location>
        <begin position="341"/>
        <end position="375"/>
    </location>
</feature>
<feature type="compositionally biased region" description="Polar residues" evidence="4">
    <location>
        <begin position="347"/>
        <end position="360"/>
    </location>
</feature>
<dbReference type="Pfam" id="PF01520">
    <property type="entry name" value="Amidase_3"/>
    <property type="match status" value="1"/>
</dbReference>
<evidence type="ECO:0000313" key="6">
    <source>
        <dbReference type="EMBL" id="HIZ90377.1"/>
    </source>
</evidence>
<evidence type="ECO:0000256" key="2">
    <source>
        <dbReference type="ARBA" id="ARBA00011901"/>
    </source>
</evidence>
<dbReference type="SMART" id="SM00646">
    <property type="entry name" value="Ami_3"/>
    <property type="match status" value="1"/>
</dbReference>
<comment type="catalytic activity">
    <reaction evidence="1">
        <text>Hydrolyzes the link between N-acetylmuramoyl residues and L-amino acid residues in certain cell-wall glycopeptides.</text>
        <dbReference type="EC" id="3.5.1.28"/>
    </reaction>
</comment>
<comment type="caution">
    <text evidence="6">The sequence shown here is derived from an EMBL/GenBank/DDBJ whole genome shotgun (WGS) entry which is preliminary data.</text>
</comment>
<sequence>MYIINKLKSPFFIIFWLMVLTVSSWASQIEDMYKDLTLLDRTNQIGRKSYTTIGDKFYKLYAENPSGRYADDALLGAARAYRRSFERFNMQIDLDKALNYYRMVQGAFSSAAARRAYLESADIFIARRDSTSAKFTLNKLIQKHPKSMEAKEAEKKLASLGANNYSSITRPAPSTSSASNMQAQKPASTPRQEPVKNIAEEDDKDVVSVSAGQDSGATASGKTVNVHGIRYFSDQDYTRIVIDLSNNAEYSSHWLKADAALHKPPRLTIDINNSILDGNVSKNLSIKDGLLSAVRLGYHPQDKRTRVVLDSENVKDFTVFQMSNPSRIVVDVFSQERKEEVKRPVITASNTQPQKAQSKSDNQDMKTKRPDDLPKDITLGAALGLKIKTIVIDPGHGGKDPGAVYNGLKEKDIVLEISKYLYEYLKSDPDLNIHLTRNKDVFIPLEERTAIANKLKADIFISIHANAAKNKAASGLETFVFNVTNDRAALEVAALENQATTKSISDLQGILKDILKYSKLEESVSLAGSVQSCLVKNVSASTKQNLGVKQAPFYVLVGATMPAILVETGFLSNNDDASKLKTSAYRKKVAKGIYDGLKEYISKYNNF</sequence>
<dbReference type="EC" id="3.5.1.28" evidence="2"/>
<dbReference type="AlphaFoldDB" id="A0A9D2GW01"/>
<dbReference type="Proteomes" id="UP000824176">
    <property type="component" value="Unassembled WGS sequence"/>
</dbReference>
<dbReference type="GO" id="GO:0008745">
    <property type="term" value="F:N-acetylmuramoyl-L-alanine amidase activity"/>
    <property type="evidence" value="ECO:0007669"/>
    <property type="project" value="UniProtKB-EC"/>
</dbReference>
<dbReference type="InterPro" id="IPR002508">
    <property type="entry name" value="MurNAc-LAA_cat"/>
</dbReference>
<reference evidence="6" key="2">
    <citation type="submission" date="2021-04" db="EMBL/GenBank/DDBJ databases">
        <authorList>
            <person name="Gilroy R."/>
        </authorList>
    </citation>
    <scope>NUCLEOTIDE SEQUENCE</scope>
    <source>
        <strain evidence="6">ChiW4-1371</strain>
    </source>
</reference>
<dbReference type="GO" id="GO:0009253">
    <property type="term" value="P:peptidoglycan catabolic process"/>
    <property type="evidence" value="ECO:0007669"/>
    <property type="project" value="InterPro"/>
</dbReference>
<name>A0A9D2GW01_9BACT</name>
<evidence type="ECO:0000259" key="5">
    <source>
        <dbReference type="SMART" id="SM00646"/>
    </source>
</evidence>
<evidence type="ECO:0000256" key="3">
    <source>
        <dbReference type="ARBA" id="ARBA00022801"/>
    </source>
</evidence>
<evidence type="ECO:0000256" key="4">
    <source>
        <dbReference type="SAM" id="MobiDB-lite"/>
    </source>
</evidence>
<feature type="compositionally biased region" description="Polar residues" evidence="4">
    <location>
        <begin position="168"/>
        <end position="191"/>
    </location>
</feature>
<dbReference type="Gene3D" id="2.60.40.3500">
    <property type="match status" value="1"/>
</dbReference>
<dbReference type="InterPro" id="IPR021731">
    <property type="entry name" value="AMIN_dom"/>
</dbReference>
<dbReference type="InterPro" id="IPR050695">
    <property type="entry name" value="N-acetylmuramoyl_amidase_3"/>
</dbReference>
<dbReference type="InterPro" id="IPR011990">
    <property type="entry name" value="TPR-like_helical_dom_sf"/>
</dbReference>
<dbReference type="Gene3D" id="1.25.40.10">
    <property type="entry name" value="Tetratricopeptide repeat domain"/>
    <property type="match status" value="1"/>
</dbReference>
<dbReference type="CDD" id="cd02696">
    <property type="entry name" value="MurNAc-LAA"/>
    <property type="match status" value="1"/>
</dbReference>
<organism evidence="6 7">
    <name type="scientific">Candidatus Mucispirillum faecigallinarum</name>
    <dbReference type="NCBI Taxonomy" id="2838699"/>
    <lineage>
        <taxon>Bacteria</taxon>
        <taxon>Pseudomonadati</taxon>
        <taxon>Deferribacterota</taxon>
        <taxon>Deferribacteres</taxon>
        <taxon>Deferribacterales</taxon>
        <taxon>Mucispirillaceae</taxon>
        <taxon>Mucispirillum</taxon>
    </lineage>
</organism>
<dbReference type="FunFam" id="3.40.630.40:FF:000005">
    <property type="entry name" value="N-acetylmuramoyl-L-alanine amidase (AmiA)"/>
    <property type="match status" value="1"/>
</dbReference>
<dbReference type="PANTHER" id="PTHR30404:SF0">
    <property type="entry name" value="N-ACETYLMURAMOYL-L-ALANINE AMIDASE AMIC"/>
    <property type="match status" value="1"/>
</dbReference>
<feature type="domain" description="MurNAc-LAA" evidence="5">
    <location>
        <begin position="449"/>
        <end position="598"/>
    </location>
</feature>
<reference evidence="6" key="1">
    <citation type="journal article" date="2021" name="PeerJ">
        <title>Extensive microbial diversity within the chicken gut microbiome revealed by metagenomics and culture.</title>
        <authorList>
            <person name="Gilroy R."/>
            <person name="Ravi A."/>
            <person name="Getino M."/>
            <person name="Pursley I."/>
            <person name="Horton D.L."/>
            <person name="Alikhan N.F."/>
            <person name="Baker D."/>
            <person name="Gharbi K."/>
            <person name="Hall N."/>
            <person name="Watson M."/>
            <person name="Adriaenssens E.M."/>
            <person name="Foster-Nyarko E."/>
            <person name="Jarju S."/>
            <person name="Secka A."/>
            <person name="Antonio M."/>
            <person name="Oren A."/>
            <person name="Chaudhuri R.R."/>
            <person name="La Ragione R."/>
            <person name="Hildebrand F."/>
            <person name="Pallen M.J."/>
        </authorList>
    </citation>
    <scope>NUCLEOTIDE SEQUENCE</scope>
    <source>
        <strain evidence="6">ChiW4-1371</strain>
    </source>
</reference>
<protein>
    <recommendedName>
        <fullName evidence="2">N-acetylmuramoyl-L-alanine amidase</fullName>
        <ecNumber evidence="2">3.5.1.28</ecNumber>
    </recommendedName>
</protein>
<dbReference type="GO" id="GO:0030288">
    <property type="term" value="C:outer membrane-bounded periplasmic space"/>
    <property type="evidence" value="ECO:0007669"/>
    <property type="project" value="TreeGrafter"/>
</dbReference>
<keyword evidence="3" id="KW-0378">Hydrolase</keyword>
<dbReference type="Gene3D" id="3.40.630.40">
    <property type="entry name" value="Zn-dependent exopeptidases"/>
    <property type="match status" value="1"/>
</dbReference>
<proteinExistence type="predicted"/>
<dbReference type="Pfam" id="PF11741">
    <property type="entry name" value="AMIN"/>
    <property type="match status" value="1"/>
</dbReference>
<evidence type="ECO:0000256" key="1">
    <source>
        <dbReference type="ARBA" id="ARBA00001561"/>
    </source>
</evidence>
<feature type="region of interest" description="Disordered" evidence="4">
    <location>
        <begin position="168"/>
        <end position="204"/>
    </location>
</feature>
<dbReference type="PANTHER" id="PTHR30404">
    <property type="entry name" value="N-ACETYLMURAMOYL-L-ALANINE AMIDASE"/>
    <property type="match status" value="1"/>
</dbReference>
<evidence type="ECO:0000313" key="7">
    <source>
        <dbReference type="Proteomes" id="UP000824176"/>
    </source>
</evidence>
<dbReference type="SUPFAM" id="SSF53187">
    <property type="entry name" value="Zn-dependent exopeptidases"/>
    <property type="match status" value="1"/>
</dbReference>
<accession>A0A9D2GW01</accession>